<evidence type="ECO:0000256" key="1">
    <source>
        <dbReference type="SAM" id="MobiDB-lite"/>
    </source>
</evidence>
<name>A0AAV0Y9Y9_9HEMI</name>
<feature type="compositionally biased region" description="Basic and acidic residues" evidence="1">
    <location>
        <begin position="495"/>
        <end position="504"/>
    </location>
</feature>
<sequence>MKNENEYKNIIHDIGYDPFFVHYNCAEQVHIYRSYSCTTENPKLVIDATGSGNFLKLGLVKTKFIFLYEALVYDRQKNQNFTVINMISERHCNIAISNWLLKWTSTDVIKPKETVCDNSVALLSAIVKSFTQYSSLQDYVKVCADLLTNEITQTSYFVPKCFVKVDFAHFIKICSRWTPIKTVPRSVKEIVLRSIGLLIKSQSIVELRSLLLSMFVVFLNETAGICLRTRQETPCETHKKKILEATSCGFIEFEQQFNDAIPLAESEDEARTLLDELYENQNEGLGNFENPFKAWADSIYNDSESLVKEGSTINPLYIPDLVPILIKIMKFLPLWSGVMIPIFGYGDEISSSAAVESSFRKLKTVTFKHISLPTELEYFLETHITSLKGAALIRMPSNINVLSSPTVELNQCNYGNEHSSSSFDCTGQNQWPDKTLNIIENNNNDDEWSSLRLIEDNQKSPSALYVVRDTEVFINEESDYIQENEDCENPCINDQESKARESWNRKSNKERKSNSYLVPNP</sequence>
<dbReference type="AlphaFoldDB" id="A0AAV0Y9Y9"/>
<reference evidence="2 3" key="1">
    <citation type="submission" date="2023-01" db="EMBL/GenBank/DDBJ databases">
        <authorList>
            <person name="Whitehead M."/>
        </authorList>
    </citation>
    <scope>NUCLEOTIDE SEQUENCE [LARGE SCALE GENOMIC DNA]</scope>
</reference>
<proteinExistence type="predicted"/>
<dbReference type="EMBL" id="CARXXK010001827">
    <property type="protein sequence ID" value="CAI6377695.1"/>
    <property type="molecule type" value="Genomic_DNA"/>
</dbReference>
<comment type="caution">
    <text evidence="2">The sequence shown here is derived from an EMBL/GenBank/DDBJ whole genome shotgun (WGS) entry which is preliminary data.</text>
</comment>
<evidence type="ECO:0000313" key="3">
    <source>
        <dbReference type="Proteomes" id="UP001160148"/>
    </source>
</evidence>
<feature type="region of interest" description="Disordered" evidence="1">
    <location>
        <begin position="485"/>
        <end position="521"/>
    </location>
</feature>
<dbReference type="Proteomes" id="UP001160148">
    <property type="component" value="Unassembled WGS sequence"/>
</dbReference>
<protein>
    <submittedName>
        <fullName evidence="2">Uncharacterized protein</fullName>
    </submittedName>
</protein>
<accession>A0AAV0Y9Y9</accession>
<keyword evidence="3" id="KW-1185">Reference proteome</keyword>
<gene>
    <name evidence="2" type="ORF">MEUPH1_LOCUS30915</name>
</gene>
<organism evidence="2 3">
    <name type="scientific">Macrosiphum euphorbiae</name>
    <name type="common">potato aphid</name>
    <dbReference type="NCBI Taxonomy" id="13131"/>
    <lineage>
        <taxon>Eukaryota</taxon>
        <taxon>Metazoa</taxon>
        <taxon>Ecdysozoa</taxon>
        <taxon>Arthropoda</taxon>
        <taxon>Hexapoda</taxon>
        <taxon>Insecta</taxon>
        <taxon>Pterygota</taxon>
        <taxon>Neoptera</taxon>
        <taxon>Paraneoptera</taxon>
        <taxon>Hemiptera</taxon>
        <taxon>Sternorrhyncha</taxon>
        <taxon>Aphidomorpha</taxon>
        <taxon>Aphidoidea</taxon>
        <taxon>Aphididae</taxon>
        <taxon>Macrosiphini</taxon>
        <taxon>Macrosiphum</taxon>
    </lineage>
</organism>
<evidence type="ECO:0000313" key="2">
    <source>
        <dbReference type="EMBL" id="CAI6377695.1"/>
    </source>
</evidence>